<dbReference type="PANTHER" id="PTHR45528:SF1">
    <property type="entry name" value="SENSOR HISTIDINE KINASE CPXA"/>
    <property type="match status" value="1"/>
</dbReference>
<evidence type="ECO:0000256" key="8">
    <source>
        <dbReference type="ARBA" id="ARBA00022741"/>
    </source>
</evidence>
<keyword evidence="9 17" id="KW-0418">Kinase</keyword>
<dbReference type="Pfam" id="PF02518">
    <property type="entry name" value="HATPase_c"/>
    <property type="match status" value="1"/>
</dbReference>
<keyword evidence="5" id="KW-0597">Phosphoprotein</keyword>
<dbReference type="InterPro" id="IPR005467">
    <property type="entry name" value="His_kinase_dom"/>
</dbReference>
<dbReference type="SMART" id="SM00387">
    <property type="entry name" value="HATPase_c"/>
    <property type="match status" value="1"/>
</dbReference>
<dbReference type="OrthoDB" id="335833at2"/>
<evidence type="ECO:0000313" key="17">
    <source>
        <dbReference type="EMBL" id="KMY32699.1"/>
    </source>
</evidence>
<dbReference type="PANTHER" id="PTHR45528">
    <property type="entry name" value="SENSOR HISTIDINE KINASE CPXA"/>
    <property type="match status" value="1"/>
</dbReference>
<dbReference type="CDD" id="cd06225">
    <property type="entry name" value="HAMP"/>
    <property type="match status" value="1"/>
</dbReference>
<gene>
    <name evidence="17" type="ORF">ACZ11_11430</name>
</gene>
<keyword evidence="11 14" id="KW-1133">Transmembrane helix</keyword>
<name>A0A0K9FDU6_9BACI</name>
<evidence type="ECO:0000256" key="11">
    <source>
        <dbReference type="ARBA" id="ARBA00022989"/>
    </source>
</evidence>
<keyword evidence="12" id="KW-0902">Two-component regulatory system</keyword>
<dbReference type="SMART" id="SM00388">
    <property type="entry name" value="HisKA"/>
    <property type="match status" value="1"/>
</dbReference>
<dbReference type="SMART" id="SM00304">
    <property type="entry name" value="HAMP"/>
    <property type="match status" value="1"/>
</dbReference>
<evidence type="ECO:0000256" key="6">
    <source>
        <dbReference type="ARBA" id="ARBA00022679"/>
    </source>
</evidence>
<keyword evidence="7 14" id="KW-0812">Transmembrane</keyword>
<dbReference type="GO" id="GO:0005886">
    <property type="term" value="C:plasma membrane"/>
    <property type="evidence" value="ECO:0007669"/>
    <property type="project" value="UniProtKB-SubCell"/>
</dbReference>
<dbReference type="GeneID" id="96598849"/>
<evidence type="ECO:0000256" key="5">
    <source>
        <dbReference type="ARBA" id="ARBA00022553"/>
    </source>
</evidence>
<dbReference type="Pfam" id="PF00672">
    <property type="entry name" value="HAMP"/>
    <property type="match status" value="1"/>
</dbReference>
<dbReference type="InterPro" id="IPR003661">
    <property type="entry name" value="HisK_dim/P_dom"/>
</dbReference>
<keyword evidence="6" id="KW-0808">Transferase</keyword>
<dbReference type="Pfam" id="PF00512">
    <property type="entry name" value="HisKA"/>
    <property type="match status" value="1"/>
</dbReference>
<dbReference type="InterPro" id="IPR050398">
    <property type="entry name" value="HssS/ArlS-like"/>
</dbReference>
<dbReference type="GO" id="GO:0000155">
    <property type="term" value="F:phosphorelay sensor kinase activity"/>
    <property type="evidence" value="ECO:0007669"/>
    <property type="project" value="InterPro"/>
</dbReference>
<evidence type="ECO:0000256" key="9">
    <source>
        <dbReference type="ARBA" id="ARBA00022777"/>
    </source>
</evidence>
<keyword evidence="8" id="KW-0547">Nucleotide-binding</keyword>
<evidence type="ECO:0000256" key="7">
    <source>
        <dbReference type="ARBA" id="ARBA00022692"/>
    </source>
</evidence>
<evidence type="ECO:0000259" key="15">
    <source>
        <dbReference type="PROSITE" id="PS50109"/>
    </source>
</evidence>
<evidence type="ECO:0000256" key="13">
    <source>
        <dbReference type="ARBA" id="ARBA00023136"/>
    </source>
</evidence>
<dbReference type="InterPro" id="IPR036890">
    <property type="entry name" value="HATPase_C_sf"/>
</dbReference>
<dbReference type="CDD" id="cd00075">
    <property type="entry name" value="HATPase"/>
    <property type="match status" value="1"/>
</dbReference>
<keyword evidence="4" id="KW-1003">Cell membrane</keyword>
<dbReference type="Gene3D" id="1.10.287.130">
    <property type="match status" value="1"/>
</dbReference>
<feature type="domain" description="HAMP" evidence="16">
    <location>
        <begin position="177"/>
        <end position="229"/>
    </location>
</feature>
<dbReference type="SUPFAM" id="SSF47384">
    <property type="entry name" value="Homodimeric domain of signal transducing histidine kinase"/>
    <property type="match status" value="1"/>
</dbReference>
<evidence type="ECO:0000256" key="14">
    <source>
        <dbReference type="SAM" id="Phobius"/>
    </source>
</evidence>
<dbReference type="InterPro" id="IPR036097">
    <property type="entry name" value="HisK_dim/P_sf"/>
</dbReference>
<evidence type="ECO:0000256" key="2">
    <source>
        <dbReference type="ARBA" id="ARBA00004651"/>
    </source>
</evidence>
<dbReference type="GO" id="GO:0005524">
    <property type="term" value="F:ATP binding"/>
    <property type="evidence" value="ECO:0007669"/>
    <property type="project" value="UniProtKB-KW"/>
</dbReference>
<comment type="subcellular location">
    <subcellularLocation>
        <location evidence="2">Cell membrane</location>
        <topology evidence="2">Multi-pass membrane protein</topology>
    </subcellularLocation>
</comment>
<sequence>MKIKTWLLITFFIVMVLPITGAYSLYVWINAYYHEKSFEEYFEKLTELNDIKSVIGNPELYKRNADLKEVNTFTNDQLAITLYSKTGIVLYSSNPLTTRFASKEQVFKNLYELKQKYNAFMYKEPVYQNGELLGIYEIQLVRTDWKQGVENRSWFVLVGAILLFLLIYMAVILLLNRKLNRPLQELMRQMRAFAKGEHVESNLVARKDEIGELAQTFLAMQEEIETARAHLKAEQQQKELMIASISHDLKTPLTAIQAYAESLQSKVLSEEQQDEYSQIILTKSETMKHMLEDLLMYTLLQSTSYNLDLLAVDGAEFFEMALSDYEQLSKDHGFMLEVTCDIEGIYAVHPKQLQRVIDNLMSNAWRYGSVGTTIGIAAVRAGKCPIWCFDFVSPAQEQQDGMYIIVQNSGQGVKKEDIEKLFEPMYQADTARTKAGERGTGLGLNIAKQIIEKHGGTVELVSKEGYGTAVLCWLPPYKGEIS</sequence>
<dbReference type="PRINTS" id="PR00344">
    <property type="entry name" value="BCTRLSENSOR"/>
</dbReference>
<dbReference type="EMBL" id="LFXJ01000005">
    <property type="protein sequence ID" value="KMY32699.1"/>
    <property type="molecule type" value="Genomic_DNA"/>
</dbReference>
<keyword evidence="13 14" id="KW-0472">Membrane</keyword>
<evidence type="ECO:0000256" key="12">
    <source>
        <dbReference type="ARBA" id="ARBA00023012"/>
    </source>
</evidence>
<dbReference type="InterPro" id="IPR003660">
    <property type="entry name" value="HAMP_dom"/>
</dbReference>
<dbReference type="PROSITE" id="PS50885">
    <property type="entry name" value="HAMP"/>
    <property type="match status" value="1"/>
</dbReference>
<evidence type="ECO:0000256" key="10">
    <source>
        <dbReference type="ARBA" id="ARBA00022840"/>
    </source>
</evidence>
<dbReference type="InterPro" id="IPR003594">
    <property type="entry name" value="HATPase_dom"/>
</dbReference>
<dbReference type="SUPFAM" id="SSF55874">
    <property type="entry name" value="ATPase domain of HSP90 chaperone/DNA topoisomerase II/histidine kinase"/>
    <property type="match status" value="1"/>
</dbReference>
<comment type="caution">
    <text evidence="17">The sequence shown here is derived from an EMBL/GenBank/DDBJ whole genome shotgun (WGS) entry which is preliminary data.</text>
</comment>
<feature type="domain" description="Histidine kinase" evidence="15">
    <location>
        <begin position="244"/>
        <end position="478"/>
    </location>
</feature>
<dbReference type="CDD" id="cd00082">
    <property type="entry name" value="HisKA"/>
    <property type="match status" value="1"/>
</dbReference>
<dbReference type="PROSITE" id="PS50109">
    <property type="entry name" value="HIS_KIN"/>
    <property type="match status" value="1"/>
</dbReference>
<dbReference type="SUPFAM" id="SSF158472">
    <property type="entry name" value="HAMP domain-like"/>
    <property type="match status" value="1"/>
</dbReference>
<evidence type="ECO:0000313" key="18">
    <source>
        <dbReference type="Proteomes" id="UP000037326"/>
    </source>
</evidence>
<dbReference type="Proteomes" id="UP000037326">
    <property type="component" value="Unassembled WGS sequence"/>
</dbReference>
<protein>
    <recommendedName>
        <fullName evidence="3">histidine kinase</fullName>
        <ecNumber evidence="3">2.7.13.3</ecNumber>
    </recommendedName>
</protein>
<reference evidence="18" key="1">
    <citation type="submission" date="2015-07" db="EMBL/GenBank/DDBJ databases">
        <authorList>
            <consortium name="Consortium for Microbial Forensics and Genomics (microFORGE)"/>
            <person name="Knight B.M."/>
            <person name="Roberts D.P."/>
            <person name="Lin D."/>
            <person name="Hari K."/>
            <person name="Fletcher J."/>
            <person name="Melcher U."/>
            <person name="Blagden T."/>
            <person name="Winegar R.A."/>
        </authorList>
    </citation>
    <scope>NUCLEOTIDE SEQUENCE [LARGE SCALE GENOMIC DNA]</scope>
    <source>
        <strain evidence="18">DSM 23493</strain>
    </source>
</reference>
<keyword evidence="10" id="KW-0067">ATP-binding</keyword>
<proteinExistence type="predicted"/>
<dbReference type="AlphaFoldDB" id="A0A0K9FDU6"/>
<evidence type="ECO:0000256" key="4">
    <source>
        <dbReference type="ARBA" id="ARBA00022475"/>
    </source>
</evidence>
<evidence type="ECO:0000256" key="3">
    <source>
        <dbReference type="ARBA" id="ARBA00012438"/>
    </source>
</evidence>
<organism evidence="17 18">
    <name type="scientific">Lysinibacillus xylanilyticus</name>
    <dbReference type="NCBI Taxonomy" id="582475"/>
    <lineage>
        <taxon>Bacteria</taxon>
        <taxon>Bacillati</taxon>
        <taxon>Bacillota</taxon>
        <taxon>Bacilli</taxon>
        <taxon>Bacillales</taxon>
        <taxon>Bacillaceae</taxon>
        <taxon>Lysinibacillus</taxon>
    </lineage>
</organism>
<dbReference type="InterPro" id="IPR004358">
    <property type="entry name" value="Sig_transdc_His_kin-like_C"/>
</dbReference>
<dbReference type="EC" id="2.7.13.3" evidence="3"/>
<accession>A0A0K9FDU6</accession>
<evidence type="ECO:0000259" key="16">
    <source>
        <dbReference type="PROSITE" id="PS50885"/>
    </source>
</evidence>
<feature type="transmembrane region" description="Helical" evidence="14">
    <location>
        <begin position="154"/>
        <end position="175"/>
    </location>
</feature>
<dbReference type="RefSeq" id="WP_049666159.1">
    <property type="nucleotide sequence ID" value="NZ_LFXJ01000005.1"/>
</dbReference>
<dbReference type="PATRIC" id="fig|582475.4.peg.1899"/>
<dbReference type="Gene3D" id="3.30.565.10">
    <property type="entry name" value="Histidine kinase-like ATPase, C-terminal domain"/>
    <property type="match status" value="1"/>
</dbReference>
<feature type="transmembrane region" description="Helical" evidence="14">
    <location>
        <begin position="7"/>
        <end position="29"/>
    </location>
</feature>
<comment type="catalytic activity">
    <reaction evidence="1">
        <text>ATP + protein L-histidine = ADP + protein N-phospho-L-histidine.</text>
        <dbReference type="EC" id="2.7.13.3"/>
    </reaction>
</comment>
<dbReference type="Gene3D" id="6.10.340.10">
    <property type="match status" value="1"/>
</dbReference>
<evidence type="ECO:0000256" key="1">
    <source>
        <dbReference type="ARBA" id="ARBA00000085"/>
    </source>
</evidence>